<feature type="transmembrane region" description="Helical" evidence="1">
    <location>
        <begin position="43"/>
        <end position="64"/>
    </location>
</feature>
<dbReference type="AlphaFoldDB" id="A0A927GQL7"/>
<evidence type="ECO:0000256" key="1">
    <source>
        <dbReference type="SAM" id="Phobius"/>
    </source>
</evidence>
<proteinExistence type="predicted"/>
<dbReference type="EMBL" id="JACXIZ010000011">
    <property type="protein sequence ID" value="MBD2844411.1"/>
    <property type="molecule type" value="Genomic_DNA"/>
</dbReference>
<comment type="caution">
    <text evidence="2">The sequence shown here is derived from an EMBL/GenBank/DDBJ whole genome shotgun (WGS) entry which is preliminary data.</text>
</comment>
<dbReference type="Proteomes" id="UP000621560">
    <property type="component" value="Unassembled WGS sequence"/>
</dbReference>
<keyword evidence="1" id="KW-0472">Membrane</keyword>
<keyword evidence="3" id="KW-1185">Reference proteome</keyword>
<keyword evidence="1" id="KW-0812">Transmembrane</keyword>
<dbReference type="RefSeq" id="WP_190915077.1">
    <property type="nucleotide sequence ID" value="NZ_JACXIZ010000011.1"/>
</dbReference>
<feature type="transmembrane region" description="Helical" evidence="1">
    <location>
        <begin position="70"/>
        <end position="87"/>
    </location>
</feature>
<feature type="transmembrane region" description="Helical" evidence="1">
    <location>
        <begin position="107"/>
        <end position="129"/>
    </location>
</feature>
<name>A0A927GQL7_9BACL</name>
<evidence type="ECO:0000313" key="2">
    <source>
        <dbReference type="EMBL" id="MBD2844411.1"/>
    </source>
</evidence>
<feature type="transmembrane region" description="Helical" evidence="1">
    <location>
        <begin position="12"/>
        <end position="31"/>
    </location>
</feature>
<dbReference type="InterPro" id="IPR024515">
    <property type="entry name" value="DUF3397"/>
</dbReference>
<reference evidence="2" key="1">
    <citation type="submission" date="2020-09" db="EMBL/GenBank/DDBJ databases">
        <title>A novel bacterium of genus Paenibacillus, isolated from South China Sea.</title>
        <authorList>
            <person name="Huang H."/>
            <person name="Mo K."/>
            <person name="Hu Y."/>
        </authorList>
    </citation>
    <scope>NUCLEOTIDE SEQUENCE</scope>
    <source>
        <strain evidence="2">IB182496</strain>
    </source>
</reference>
<keyword evidence="1" id="KW-1133">Transmembrane helix</keyword>
<evidence type="ECO:0000313" key="3">
    <source>
        <dbReference type="Proteomes" id="UP000621560"/>
    </source>
</evidence>
<gene>
    <name evidence="2" type="ORF">IDH44_04350</name>
</gene>
<organism evidence="2 3">
    <name type="scientific">Paenibacillus sabuli</name>
    <dbReference type="NCBI Taxonomy" id="2772509"/>
    <lineage>
        <taxon>Bacteria</taxon>
        <taxon>Bacillati</taxon>
        <taxon>Bacillota</taxon>
        <taxon>Bacilli</taxon>
        <taxon>Bacillales</taxon>
        <taxon>Paenibacillaceae</taxon>
        <taxon>Paenibacillus</taxon>
    </lineage>
</organism>
<accession>A0A927GQL7</accession>
<protein>
    <submittedName>
        <fullName evidence="2">DUF3397 domain-containing protein</fullName>
    </submittedName>
</protein>
<sequence length="131" mass="14538">MQWLWDGLVQTYAILAIVPVVPFALIYAGYAAYVGDRKKAIRLAMDVTTPLLIGCVSVLFNQIFNSGFGFYGILLLMLLGGGLLGNLQYRTKGKLDARRIVRAVWRIGFFAMSAMYVLLMAIGVIGSLWRI</sequence>
<dbReference type="Pfam" id="PF11877">
    <property type="entry name" value="DUF3397"/>
    <property type="match status" value="1"/>
</dbReference>